<dbReference type="EMBL" id="JBHPON010000001">
    <property type="protein sequence ID" value="MFC6034740.1"/>
    <property type="molecule type" value="Genomic_DNA"/>
</dbReference>
<dbReference type="PANTHER" id="PTHR33221:SF15">
    <property type="entry name" value="HTH-TYPE TRANSCRIPTIONAL REGULATOR YWGB-RELATED"/>
    <property type="match status" value="1"/>
</dbReference>
<sequence>MPGSTRFAAATHIMSLLALHRESPQTSETLAASLGTNPAVVRRLLGALAKSGLTLSDLGKGGGARLAKGPKKITLADIYRAVESPGLVALPRGAADPSCLVGRNISPALTAVGDAAESAFLASLEALTLKQFVKEIAADNAAAKSAA</sequence>
<dbReference type="InterPro" id="IPR036390">
    <property type="entry name" value="WH_DNA-bd_sf"/>
</dbReference>
<dbReference type="SUPFAM" id="SSF46785">
    <property type="entry name" value="Winged helix' DNA-binding domain"/>
    <property type="match status" value="1"/>
</dbReference>
<dbReference type="RefSeq" id="WP_379879919.1">
    <property type="nucleotide sequence ID" value="NZ_JBHPON010000001.1"/>
</dbReference>
<dbReference type="Gene3D" id="1.10.10.10">
    <property type="entry name" value="Winged helix-like DNA-binding domain superfamily/Winged helix DNA-binding domain"/>
    <property type="match status" value="1"/>
</dbReference>
<evidence type="ECO:0000313" key="1">
    <source>
        <dbReference type="EMBL" id="MFC6034740.1"/>
    </source>
</evidence>
<dbReference type="PROSITE" id="PS51197">
    <property type="entry name" value="HTH_RRF2_2"/>
    <property type="match status" value="1"/>
</dbReference>
<gene>
    <name evidence="1" type="ORF">ACFMB1_04245</name>
</gene>
<dbReference type="InterPro" id="IPR000944">
    <property type="entry name" value="Tscrpt_reg_Rrf2"/>
</dbReference>
<proteinExistence type="predicted"/>
<dbReference type="PANTHER" id="PTHR33221">
    <property type="entry name" value="WINGED HELIX-TURN-HELIX TRANSCRIPTIONAL REGULATOR, RRF2 FAMILY"/>
    <property type="match status" value="1"/>
</dbReference>
<evidence type="ECO:0000313" key="2">
    <source>
        <dbReference type="Proteomes" id="UP001596116"/>
    </source>
</evidence>
<organism evidence="1 2">
    <name type="scientific">Hyphococcus aureus</name>
    <dbReference type="NCBI Taxonomy" id="2666033"/>
    <lineage>
        <taxon>Bacteria</taxon>
        <taxon>Pseudomonadati</taxon>
        <taxon>Pseudomonadota</taxon>
        <taxon>Alphaproteobacteria</taxon>
        <taxon>Parvularculales</taxon>
        <taxon>Parvularculaceae</taxon>
        <taxon>Hyphococcus</taxon>
    </lineage>
</organism>
<dbReference type="Pfam" id="PF02082">
    <property type="entry name" value="Rrf2"/>
    <property type="match status" value="1"/>
</dbReference>
<keyword evidence="2" id="KW-1185">Reference proteome</keyword>
<reference evidence="1 2" key="1">
    <citation type="submission" date="2024-09" db="EMBL/GenBank/DDBJ databases">
        <authorList>
            <person name="Zhang Z.-H."/>
        </authorList>
    </citation>
    <scope>NUCLEOTIDE SEQUENCE [LARGE SCALE GENOMIC DNA]</scope>
    <source>
        <strain evidence="1 2">HHTR114</strain>
    </source>
</reference>
<accession>A0ABW1KTV1</accession>
<comment type="caution">
    <text evidence="1">The sequence shown here is derived from an EMBL/GenBank/DDBJ whole genome shotgun (WGS) entry which is preliminary data.</text>
</comment>
<dbReference type="Proteomes" id="UP001596116">
    <property type="component" value="Unassembled WGS sequence"/>
</dbReference>
<dbReference type="InterPro" id="IPR036388">
    <property type="entry name" value="WH-like_DNA-bd_sf"/>
</dbReference>
<protein>
    <submittedName>
        <fullName evidence="1">Rrf2 family transcriptional regulator</fullName>
    </submittedName>
</protein>
<name>A0ABW1KTV1_9PROT</name>